<feature type="chain" id="PRO_5045617546" description="SLH domain-containing protein" evidence="2">
    <location>
        <begin position="24"/>
        <end position="555"/>
    </location>
</feature>
<name>A0ABW9XTP2_9BACL</name>
<dbReference type="Proteomes" id="UP000665561">
    <property type="component" value="Unassembled WGS sequence"/>
</dbReference>
<sequence>MKIKWLAALIVICCLSFQVPAYALADQHIQSVDFSQSSIKVGGNAFSVDILLDNNAPFSSAEFGLRLDGVTIQTVTLSGTTSGSSKVGPKESNGVTYLGFYDLANKYNGKINVATITFAYTGSAAATVTLAETKVTAITTVGSVSSETAQPNKVLNVTRDESGGNTGPGNTTGTTPPPANDGLYVLSSQDALVAVEQAKTDKNNVKVITLDATGVKPDDKGEIAMQFPYFLLATSEKRLVTVLTPYGTFNLPSNVLPKEQAANANTLTLVVKKQDVSLLSPDVQAQLGNHPVFDLHFMVDGKAIAWNNDEAAVTVSIPYAPTADEAKNSDKLVVFYIDDQGKLHAVANSAYNAQSDSIQFATNHFSNYGIAFAQKSFTDIQTSWAKNEIEALAVRDIITGMTATTFVPAANITRADFTKLLVGVLGLKAQKQGADFSDVSSTAYYYEAVMTAKAAGLVNGSSDNKFNPKSQITRQEMMALMDRAFTIAGKPLSEKASLSAFGDAKQVSAYATDSTAKLVAAGIISGSNGKIRPLDNLKRDEAAKVLYAIFTRLNQ</sequence>
<dbReference type="EMBL" id="JAAAMV010000014">
    <property type="protein sequence ID" value="NBD25692.1"/>
    <property type="molecule type" value="Genomic_DNA"/>
</dbReference>
<evidence type="ECO:0000313" key="4">
    <source>
        <dbReference type="EMBL" id="NBD25692.1"/>
    </source>
</evidence>
<accession>A0ABW9XTP2</accession>
<feature type="domain" description="SLH" evidence="3">
    <location>
        <begin position="432"/>
        <end position="495"/>
    </location>
</feature>
<evidence type="ECO:0000259" key="3">
    <source>
        <dbReference type="PROSITE" id="PS51272"/>
    </source>
</evidence>
<feature type="signal peptide" evidence="2">
    <location>
        <begin position="1"/>
        <end position="23"/>
    </location>
</feature>
<protein>
    <recommendedName>
        <fullName evidence="3">SLH domain-containing protein</fullName>
    </recommendedName>
</protein>
<organism evidence="4 5">
    <name type="scientific">Paenibacillus glycinis</name>
    <dbReference type="NCBI Taxonomy" id="2697035"/>
    <lineage>
        <taxon>Bacteria</taxon>
        <taxon>Bacillati</taxon>
        <taxon>Bacillota</taxon>
        <taxon>Bacilli</taxon>
        <taxon>Bacillales</taxon>
        <taxon>Paenibacillaceae</taxon>
        <taxon>Paenibacillus</taxon>
    </lineage>
</organism>
<dbReference type="Pfam" id="PF00395">
    <property type="entry name" value="SLH"/>
    <property type="match status" value="3"/>
</dbReference>
<dbReference type="InterPro" id="IPR051465">
    <property type="entry name" value="Cell_Envelope_Struct_Comp"/>
</dbReference>
<comment type="caution">
    <text evidence="4">The sequence shown here is derived from an EMBL/GenBank/DDBJ whole genome shotgun (WGS) entry which is preliminary data.</text>
</comment>
<keyword evidence="5" id="KW-1185">Reference proteome</keyword>
<gene>
    <name evidence="4" type="ORF">GT019_17610</name>
</gene>
<dbReference type="InterPro" id="IPR001119">
    <property type="entry name" value="SLH_dom"/>
</dbReference>
<dbReference type="PANTHER" id="PTHR43308">
    <property type="entry name" value="OUTER MEMBRANE PROTEIN ALPHA-RELATED"/>
    <property type="match status" value="1"/>
</dbReference>
<evidence type="ECO:0000256" key="1">
    <source>
        <dbReference type="SAM" id="MobiDB-lite"/>
    </source>
</evidence>
<proteinExistence type="predicted"/>
<evidence type="ECO:0000313" key="5">
    <source>
        <dbReference type="Proteomes" id="UP000665561"/>
    </source>
</evidence>
<dbReference type="RefSeq" id="WP_161744505.1">
    <property type="nucleotide sequence ID" value="NZ_JAAAMV010000014.1"/>
</dbReference>
<dbReference type="PROSITE" id="PS51272">
    <property type="entry name" value="SLH"/>
    <property type="match status" value="3"/>
</dbReference>
<evidence type="ECO:0000256" key="2">
    <source>
        <dbReference type="SAM" id="SignalP"/>
    </source>
</evidence>
<feature type="domain" description="SLH" evidence="3">
    <location>
        <begin position="372"/>
        <end position="431"/>
    </location>
</feature>
<keyword evidence="2" id="KW-0732">Signal</keyword>
<feature type="region of interest" description="Disordered" evidence="1">
    <location>
        <begin position="149"/>
        <end position="180"/>
    </location>
</feature>
<feature type="domain" description="SLH" evidence="3">
    <location>
        <begin position="498"/>
        <end position="555"/>
    </location>
</feature>
<reference evidence="4 5" key="1">
    <citation type="submission" date="2020-01" db="EMBL/GenBank/DDBJ databases">
        <title>Paenibacillus soybeanensis sp. nov. isolated from the nodules of soybean (Glycine max(L.) Merr).</title>
        <authorList>
            <person name="Wang H."/>
        </authorList>
    </citation>
    <scope>NUCLEOTIDE SEQUENCE [LARGE SCALE GENOMIC DNA]</scope>
    <source>
        <strain evidence="4 5">T1</strain>
    </source>
</reference>